<sequence>MRFLLLFLALTFFTSCEKIYIKPPHKTDPNHIPIAIKGSHLVGKYTLTESSSNLQVVEQELSVKYEDSNFRIFYKGIPYDFIYDANSNSLYLQKDKACTSDRIQQIRFFEQSENSYGLYITHYNANVCNGSVYASTATYKKIQ</sequence>
<organism evidence="1 2">
    <name type="scientific">Rhodocytophaga aerolata</name>
    <dbReference type="NCBI Taxonomy" id="455078"/>
    <lineage>
        <taxon>Bacteria</taxon>
        <taxon>Pseudomonadati</taxon>
        <taxon>Bacteroidota</taxon>
        <taxon>Cytophagia</taxon>
        <taxon>Cytophagales</taxon>
        <taxon>Rhodocytophagaceae</taxon>
        <taxon>Rhodocytophaga</taxon>
    </lineage>
</organism>
<dbReference type="RefSeq" id="WP_302036810.1">
    <property type="nucleotide sequence ID" value="NZ_JAUKPO010000003.1"/>
</dbReference>
<name>A0ABT8R3N5_9BACT</name>
<accession>A0ABT8R3N5</accession>
<evidence type="ECO:0000313" key="2">
    <source>
        <dbReference type="Proteomes" id="UP001168528"/>
    </source>
</evidence>
<comment type="caution">
    <text evidence="1">The sequence shown here is derived from an EMBL/GenBank/DDBJ whole genome shotgun (WGS) entry which is preliminary data.</text>
</comment>
<dbReference type="Proteomes" id="UP001168528">
    <property type="component" value="Unassembled WGS sequence"/>
</dbReference>
<dbReference type="PROSITE" id="PS51257">
    <property type="entry name" value="PROKAR_LIPOPROTEIN"/>
    <property type="match status" value="1"/>
</dbReference>
<reference evidence="1" key="1">
    <citation type="submission" date="2023-07" db="EMBL/GenBank/DDBJ databases">
        <title>The genome sequence of Rhodocytophaga aerolata KACC 12507.</title>
        <authorList>
            <person name="Zhang X."/>
        </authorList>
    </citation>
    <scope>NUCLEOTIDE SEQUENCE</scope>
    <source>
        <strain evidence="1">KACC 12507</strain>
    </source>
</reference>
<protein>
    <recommendedName>
        <fullName evidence="3">Lipoprotein</fullName>
    </recommendedName>
</protein>
<keyword evidence="2" id="KW-1185">Reference proteome</keyword>
<proteinExistence type="predicted"/>
<evidence type="ECO:0008006" key="3">
    <source>
        <dbReference type="Google" id="ProtNLM"/>
    </source>
</evidence>
<gene>
    <name evidence="1" type="ORF">Q0590_07055</name>
</gene>
<evidence type="ECO:0000313" key="1">
    <source>
        <dbReference type="EMBL" id="MDO1446004.1"/>
    </source>
</evidence>
<dbReference type="EMBL" id="JAUKPO010000003">
    <property type="protein sequence ID" value="MDO1446004.1"/>
    <property type="molecule type" value="Genomic_DNA"/>
</dbReference>